<gene>
    <name evidence="2" type="ORF">RCO7_02877</name>
</gene>
<dbReference type="InterPro" id="IPR000182">
    <property type="entry name" value="GNAT_dom"/>
</dbReference>
<keyword evidence="3" id="KW-1185">Reference proteome</keyword>
<protein>
    <recommendedName>
        <fullName evidence="1">N-acetyltransferase domain-containing protein</fullName>
    </recommendedName>
</protein>
<sequence>MAATPKSSSTIRVEPITNPDDFTRCFAVAASAFGTQSADGIWTAVCPNWNTPEGAILGAERMRKRWETRTFDAAGNPNCVFLKATIPDSSSGDGKEVIAGMAIWVQVSMDKAYGDVPNPDWAKALHVEELYPDDEPSQRFLCQVFASLTKQRLEAIKQAATRDPPSVLGLDLCGVDPAYQRRGIAAELVKWGLEEARNGGGLEAVLEASKKGRGVYAKLGFRQEGEEIEYLLDDEFKERSMPSNVFMRTGILSKN</sequence>
<evidence type="ECO:0000313" key="3">
    <source>
        <dbReference type="Proteomes" id="UP000178129"/>
    </source>
</evidence>
<dbReference type="GO" id="GO:0016747">
    <property type="term" value="F:acyltransferase activity, transferring groups other than amino-acyl groups"/>
    <property type="evidence" value="ECO:0007669"/>
    <property type="project" value="InterPro"/>
</dbReference>
<dbReference type="PANTHER" id="PTHR42791">
    <property type="entry name" value="GNAT FAMILY ACETYLTRANSFERASE"/>
    <property type="match status" value="1"/>
</dbReference>
<dbReference type="Proteomes" id="UP000178129">
    <property type="component" value="Unassembled WGS sequence"/>
</dbReference>
<feature type="domain" description="N-acetyltransferase" evidence="1">
    <location>
        <begin position="114"/>
        <end position="242"/>
    </location>
</feature>
<evidence type="ECO:0000259" key="1">
    <source>
        <dbReference type="PROSITE" id="PS51186"/>
    </source>
</evidence>
<dbReference type="SUPFAM" id="SSF55729">
    <property type="entry name" value="Acyl-CoA N-acyltransferases (Nat)"/>
    <property type="match status" value="1"/>
</dbReference>
<dbReference type="PANTHER" id="PTHR42791:SF14">
    <property type="entry name" value="N-ACETYLTRANSFERASE DOMAIN-CONTAINING PROTEIN"/>
    <property type="match status" value="1"/>
</dbReference>
<evidence type="ECO:0000313" key="2">
    <source>
        <dbReference type="EMBL" id="CZT00922.1"/>
    </source>
</evidence>
<name>A0A1E1KSC1_9HELO</name>
<reference evidence="3" key="1">
    <citation type="submission" date="2016-03" db="EMBL/GenBank/DDBJ databases">
        <authorList>
            <person name="Ploux O."/>
        </authorList>
    </citation>
    <scope>NUCLEOTIDE SEQUENCE [LARGE SCALE GENOMIC DNA]</scope>
    <source>
        <strain evidence="3">UK7</strain>
    </source>
</reference>
<dbReference type="InParanoid" id="A0A1E1KSC1"/>
<proteinExistence type="predicted"/>
<organism evidence="2 3">
    <name type="scientific">Rhynchosporium graminicola</name>
    <dbReference type="NCBI Taxonomy" id="2792576"/>
    <lineage>
        <taxon>Eukaryota</taxon>
        <taxon>Fungi</taxon>
        <taxon>Dikarya</taxon>
        <taxon>Ascomycota</taxon>
        <taxon>Pezizomycotina</taxon>
        <taxon>Leotiomycetes</taxon>
        <taxon>Helotiales</taxon>
        <taxon>Ploettnerulaceae</taxon>
        <taxon>Rhynchosporium</taxon>
    </lineage>
</organism>
<dbReference type="Pfam" id="PF13673">
    <property type="entry name" value="Acetyltransf_10"/>
    <property type="match status" value="1"/>
</dbReference>
<dbReference type="EMBL" id="FJUW01000021">
    <property type="protein sequence ID" value="CZT00922.1"/>
    <property type="molecule type" value="Genomic_DNA"/>
</dbReference>
<comment type="caution">
    <text evidence="2">The sequence shown here is derived from an EMBL/GenBank/DDBJ whole genome shotgun (WGS) entry which is preliminary data.</text>
</comment>
<dbReference type="STRING" id="914237.A0A1E1KSC1"/>
<dbReference type="InterPro" id="IPR052523">
    <property type="entry name" value="Trichothecene_AcTrans"/>
</dbReference>
<dbReference type="PROSITE" id="PS51186">
    <property type="entry name" value="GNAT"/>
    <property type="match status" value="1"/>
</dbReference>
<accession>A0A1E1KSC1</accession>
<dbReference type="Gene3D" id="3.40.630.30">
    <property type="match status" value="1"/>
</dbReference>
<dbReference type="CDD" id="cd04301">
    <property type="entry name" value="NAT_SF"/>
    <property type="match status" value="1"/>
</dbReference>
<dbReference type="InterPro" id="IPR016181">
    <property type="entry name" value="Acyl_CoA_acyltransferase"/>
</dbReference>
<dbReference type="AlphaFoldDB" id="A0A1E1KSC1"/>